<dbReference type="InterPro" id="IPR036236">
    <property type="entry name" value="Znf_C2H2_sf"/>
</dbReference>
<evidence type="ECO:0000256" key="4">
    <source>
        <dbReference type="ARBA" id="ARBA00022771"/>
    </source>
</evidence>
<feature type="domain" description="C2H2-type" evidence="9">
    <location>
        <begin position="505"/>
        <end position="533"/>
    </location>
</feature>
<protein>
    <submittedName>
        <fullName evidence="10">Zinc finger protein 771</fullName>
    </submittedName>
</protein>
<evidence type="ECO:0000256" key="6">
    <source>
        <dbReference type="ARBA" id="ARBA00023125"/>
    </source>
</evidence>
<dbReference type="GO" id="GO:0008270">
    <property type="term" value="F:zinc ion binding"/>
    <property type="evidence" value="ECO:0007669"/>
    <property type="project" value="UniProtKB-KW"/>
</dbReference>
<gene>
    <name evidence="10" type="primary">Znf771</name>
    <name evidence="10" type="ORF">AK812_SmicGene44955</name>
</gene>
<dbReference type="GO" id="GO:0006357">
    <property type="term" value="P:regulation of transcription by RNA polymerase II"/>
    <property type="evidence" value="ECO:0007669"/>
    <property type="project" value="TreeGrafter"/>
</dbReference>
<dbReference type="InterPro" id="IPR013087">
    <property type="entry name" value="Znf_C2H2_type"/>
</dbReference>
<dbReference type="Gene3D" id="3.30.160.60">
    <property type="entry name" value="Classic Zinc Finger"/>
    <property type="match status" value="5"/>
</dbReference>
<evidence type="ECO:0000256" key="3">
    <source>
        <dbReference type="ARBA" id="ARBA00022737"/>
    </source>
</evidence>
<comment type="subcellular location">
    <subcellularLocation>
        <location evidence="1">Nucleus</location>
    </subcellularLocation>
</comment>
<dbReference type="EMBL" id="LSRX01002622">
    <property type="protein sequence ID" value="OLP75280.1"/>
    <property type="molecule type" value="Genomic_DNA"/>
</dbReference>
<dbReference type="GO" id="GO:0005634">
    <property type="term" value="C:nucleus"/>
    <property type="evidence" value="ECO:0007669"/>
    <property type="project" value="UniProtKB-SubCell"/>
</dbReference>
<dbReference type="OrthoDB" id="9402531at2759"/>
<dbReference type="SMART" id="SM00355">
    <property type="entry name" value="ZnF_C2H2"/>
    <property type="match status" value="6"/>
</dbReference>
<dbReference type="PANTHER" id="PTHR24404">
    <property type="entry name" value="ZINC FINGER PROTEIN"/>
    <property type="match status" value="1"/>
</dbReference>
<keyword evidence="2" id="KW-0479">Metal-binding</keyword>
<feature type="domain" description="C2H2-type" evidence="9">
    <location>
        <begin position="447"/>
        <end position="475"/>
    </location>
</feature>
<evidence type="ECO:0000256" key="1">
    <source>
        <dbReference type="ARBA" id="ARBA00004123"/>
    </source>
</evidence>
<keyword evidence="5" id="KW-0862">Zinc</keyword>
<proteinExistence type="predicted"/>
<dbReference type="InterPro" id="IPR050589">
    <property type="entry name" value="Ikaros_C2H2-ZF"/>
</dbReference>
<evidence type="ECO:0000313" key="11">
    <source>
        <dbReference type="Proteomes" id="UP000186817"/>
    </source>
</evidence>
<dbReference type="GO" id="GO:0003700">
    <property type="term" value="F:DNA-binding transcription factor activity"/>
    <property type="evidence" value="ECO:0007669"/>
    <property type="project" value="TreeGrafter"/>
</dbReference>
<dbReference type="PANTHER" id="PTHR24404:SF114">
    <property type="entry name" value="KLUMPFUSS, ISOFORM B-RELATED"/>
    <property type="match status" value="1"/>
</dbReference>
<comment type="caution">
    <text evidence="10">The sequence shown here is derived from an EMBL/GenBank/DDBJ whole genome shotgun (WGS) entry which is preliminary data.</text>
</comment>
<evidence type="ECO:0000256" key="5">
    <source>
        <dbReference type="ARBA" id="ARBA00022833"/>
    </source>
</evidence>
<dbReference type="Pfam" id="PF00096">
    <property type="entry name" value="zf-C2H2"/>
    <property type="match status" value="5"/>
</dbReference>
<dbReference type="Proteomes" id="UP000186817">
    <property type="component" value="Unassembled WGS sequence"/>
</dbReference>
<keyword evidence="6" id="KW-0238">DNA-binding</keyword>
<keyword evidence="11" id="KW-1185">Reference proteome</keyword>
<feature type="domain" description="C2H2-type" evidence="9">
    <location>
        <begin position="534"/>
        <end position="562"/>
    </location>
</feature>
<name>A0A1Q9BXG7_SYMMI</name>
<keyword evidence="4 8" id="KW-0863">Zinc-finger</keyword>
<feature type="domain" description="C2H2-type" evidence="9">
    <location>
        <begin position="389"/>
        <end position="417"/>
    </location>
</feature>
<reference evidence="10 11" key="1">
    <citation type="submission" date="2016-02" db="EMBL/GenBank/DDBJ databases">
        <title>Genome analysis of coral dinoflagellate symbionts highlights evolutionary adaptations to a symbiotic lifestyle.</title>
        <authorList>
            <person name="Aranda M."/>
            <person name="Li Y."/>
            <person name="Liew Y.J."/>
            <person name="Baumgarten S."/>
            <person name="Simakov O."/>
            <person name="Wilson M."/>
            <person name="Piel J."/>
            <person name="Ashoor H."/>
            <person name="Bougouffa S."/>
            <person name="Bajic V.B."/>
            <person name="Ryu T."/>
            <person name="Ravasi T."/>
            <person name="Bayer T."/>
            <person name="Micklem G."/>
            <person name="Kim H."/>
            <person name="Bhak J."/>
            <person name="Lajeunesse T.C."/>
            <person name="Voolstra C.R."/>
        </authorList>
    </citation>
    <scope>NUCLEOTIDE SEQUENCE [LARGE SCALE GENOMIC DNA]</scope>
    <source>
        <strain evidence="10 11">CCMP2467</strain>
    </source>
</reference>
<feature type="domain" description="C2H2-type" evidence="9">
    <location>
        <begin position="418"/>
        <end position="446"/>
    </location>
</feature>
<keyword evidence="3" id="KW-0677">Repeat</keyword>
<dbReference type="FunFam" id="3.30.160.60:FF:000624">
    <property type="entry name" value="zinc finger protein 697"/>
    <property type="match status" value="1"/>
</dbReference>
<evidence type="ECO:0000259" key="9">
    <source>
        <dbReference type="PROSITE" id="PS50157"/>
    </source>
</evidence>
<dbReference type="GO" id="GO:0000978">
    <property type="term" value="F:RNA polymerase II cis-regulatory region sequence-specific DNA binding"/>
    <property type="evidence" value="ECO:0007669"/>
    <property type="project" value="TreeGrafter"/>
</dbReference>
<dbReference type="PROSITE" id="PS50157">
    <property type="entry name" value="ZINC_FINGER_C2H2_2"/>
    <property type="match status" value="6"/>
</dbReference>
<evidence type="ECO:0000256" key="7">
    <source>
        <dbReference type="ARBA" id="ARBA00023242"/>
    </source>
</evidence>
<dbReference type="FunFam" id="3.30.160.60:FF:000110">
    <property type="entry name" value="Zinc finger protein-like"/>
    <property type="match status" value="2"/>
</dbReference>
<feature type="domain" description="C2H2-type" evidence="9">
    <location>
        <begin position="476"/>
        <end position="504"/>
    </location>
</feature>
<organism evidence="10 11">
    <name type="scientific">Symbiodinium microadriaticum</name>
    <name type="common">Dinoflagellate</name>
    <name type="synonym">Zooxanthella microadriatica</name>
    <dbReference type="NCBI Taxonomy" id="2951"/>
    <lineage>
        <taxon>Eukaryota</taxon>
        <taxon>Sar</taxon>
        <taxon>Alveolata</taxon>
        <taxon>Dinophyceae</taxon>
        <taxon>Suessiales</taxon>
        <taxon>Symbiodiniaceae</taxon>
        <taxon>Symbiodinium</taxon>
    </lineage>
</organism>
<evidence type="ECO:0000256" key="2">
    <source>
        <dbReference type="ARBA" id="ARBA00022723"/>
    </source>
</evidence>
<dbReference type="AlphaFoldDB" id="A0A1Q9BXG7"/>
<evidence type="ECO:0000313" key="10">
    <source>
        <dbReference type="EMBL" id="OLP75280.1"/>
    </source>
</evidence>
<dbReference type="FunFam" id="3.30.160.60:FF:000100">
    <property type="entry name" value="Zinc finger 45-like"/>
    <property type="match status" value="2"/>
</dbReference>
<dbReference type="PROSITE" id="PS00028">
    <property type="entry name" value="ZINC_FINGER_C2H2_1"/>
    <property type="match status" value="6"/>
</dbReference>
<accession>A0A1Q9BXG7</accession>
<dbReference type="SUPFAM" id="SSF57667">
    <property type="entry name" value="beta-beta-alpha zinc fingers"/>
    <property type="match status" value="3"/>
</dbReference>
<sequence>MPKRELSPESSEFTRPARRKLSLPPLMGLLALPSEVVVEVLHFIYPKHSYEEECAKRIASRMCDWGRYRLELTALGRDALNLLLVNQAMARLASWNWTWMYRCRLIRFHAKLHKAFMEACVSRLVRDTKGKVPKWEIQAIYQTAARRSRHVGREYAMEQALLRPALRNHKGARSKVAFWKVFDAPLLLHWTPLSEHFFRNPARRPRTGPIGLDSLPPTLVEQVLSYVYPEGCLDSMQKRQLQRMAARMFEGFAHNHQVMVFGCQALKVLTASGSLRDGMWHYRGRLRTFHAALHDHFEDHCLWHLTEQSRGPVPQHEIRALRISVDRREPCEARKLILEQALLRPKVRCFGRSYCDDHLQEEAGLDRMTSDPVELTWEQLDGEEEAGEHVCSECSQRFSRAGDLERHISAVHLQERPHACTECGQCFSQAGNLERHVRDVHRGEKPYVCPECSQQFSQAGHLEQHIRAVHRGEKPYVCPDCSQRFSEAGHLERHVRDVHRGEKPYVCPDCSQRFSQASDVERHMRAVHLGQKPHACEHCHARFAQAWSLKIHIERMHTERGQQRQKKREETVARFLTQSSYSFEREARVEFCSARDAPCPGESRPVNTSLARLDFVLYRPWGVCVVEVDEKQHDHMPQACETARMLNVLTQHVQRSPGVPLRFVRYNPDAFKIAAAPAKATQALRHSKLLLALEERPTKDFEIWYLFYDVARPDGHPLVCEEPDYPEELKEAVRCFVW</sequence>
<keyword evidence="7" id="KW-0539">Nucleus</keyword>
<evidence type="ECO:0000256" key="8">
    <source>
        <dbReference type="PROSITE-ProRule" id="PRU00042"/>
    </source>
</evidence>